<keyword evidence="3" id="KW-0012">Acyltransferase</keyword>
<evidence type="ECO:0000259" key="2">
    <source>
        <dbReference type="SMART" id="SM00563"/>
    </source>
</evidence>
<proteinExistence type="predicted"/>
<evidence type="ECO:0000313" key="3">
    <source>
        <dbReference type="EMBL" id="SFE94889.1"/>
    </source>
</evidence>
<organism evidence="3 4">
    <name type="scientific">Sunxiuqinia elliptica</name>
    <dbReference type="NCBI Taxonomy" id="655355"/>
    <lineage>
        <taxon>Bacteria</taxon>
        <taxon>Pseudomonadati</taxon>
        <taxon>Bacteroidota</taxon>
        <taxon>Bacteroidia</taxon>
        <taxon>Marinilabiliales</taxon>
        <taxon>Prolixibacteraceae</taxon>
        <taxon>Sunxiuqinia</taxon>
    </lineage>
</organism>
<dbReference type="SMART" id="SM00563">
    <property type="entry name" value="PlsC"/>
    <property type="match status" value="1"/>
</dbReference>
<dbReference type="RefSeq" id="WP_093918862.1">
    <property type="nucleotide sequence ID" value="NZ_FONW01000002.1"/>
</dbReference>
<dbReference type="SUPFAM" id="SSF69593">
    <property type="entry name" value="Glycerol-3-phosphate (1)-acyltransferase"/>
    <property type="match status" value="1"/>
</dbReference>
<reference evidence="3 4" key="1">
    <citation type="submission" date="2016-10" db="EMBL/GenBank/DDBJ databases">
        <authorList>
            <person name="de Groot N.N."/>
        </authorList>
    </citation>
    <scope>NUCLEOTIDE SEQUENCE [LARGE SCALE GENOMIC DNA]</scope>
    <source>
        <strain evidence="3 4">CGMCC 1.9156</strain>
    </source>
</reference>
<keyword evidence="1" id="KW-0812">Transmembrane</keyword>
<evidence type="ECO:0000256" key="1">
    <source>
        <dbReference type="SAM" id="Phobius"/>
    </source>
</evidence>
<feature type="domain" description="Phospholipid/glycerol acyltransferase" evidence="2">
    <location>
        <begin position="40"/>
        <end position="168"/>
    </location>
</feature>
<sequence>MKKWSLGYAILKQVVRFAFWISHKRITIIGKQHLSKSHPLIFAPNHQNALMDPLAVLCTTPMQPVWLARADIFKMKLVRPILHFLKIMPVYRIRDGKENLGENEKIFSQAIDVLEHKKQLGLFPEAAHSGKRQMLPHKKAVPRIAFLAESKNNFKLQLQIIPVGIYYSHYWHFNRELLVNYGSPINLKDYKKQYETNPLLATKQLREELSKRVEQLTINIKSKTHYENYEWLRELLGREYAQKQLSKEPTAKERFMSDQQLIGLLETHEAEHPEMWMDIHRQIDEIRATLDSKSFPVDLLEKQTKGINTILQSLLGIILTPLIFVGLIFHIIPFSIPRHFIQKNIKDPAFYSTFHFVSGLILYSISSLIITVLSLYLFNSLPIALLILISFLLGGKLSFLSFAWGKILMARIQWFIFSKKHPQELNDLKHKKEILKEQMIKIVNF</sequence>
<evidence type="ECO:0000313" key="4">
    <source>
        <dbReference type="Proteomes" id="UP000198964"/>
    </source>
</evidence>
<keyword evidence="1" id="KW-0472">Membrane</keyword>
<name>A0A1I2EPX1_9BACT</name>
<keyword evidence="1" id="KW-1133">Transmembrane helix</keyword>
<dbReference type="GO" id="GO:0008654">
    <property type="term" value="P:phospholipid biosynthetic process"/>
    <property type="evidence" value="ECO:0007669"/>
    <property type="project" value="TreeGrafter"/>
</dbReference>
<dbReference type="Pfam" id="PF01553">
    <property type="entry name" value="Acyltransferase"/>
    <property type="match status" value="1"/>
</dbReference>
<dbReference type="EMBL" id="FONW01000002">
    <property type="protein sequence ID" value="SFE94889.1"/>
    <property type="molecule type" value="Genomic_DNA"/>
</dbReference>
<keyword evidence="3" id="KW-0808">Transferase</keyword>
<dbReference type="PANTHER" id="PTHR31605">
    <property type="entry name" value="GLYCEROL-3-PHOSPHATE O-ACYLTRANSFERASE 1"/>
    <property type="match status" value="1"/>
</dbReference>
<feature type="transmembrane region" description="Helical" evidence="1">
    <location>
        <begin position="383"/>
        <end position="404"/>
    </location>
</feature>
<protein>
    <submittedName>
        <fullName evidence="3">1-acyl-sn-glycerol-3-phosphate acyltransferases</fullName>
    </submittedName>
</protein>
<dbReference type="InterPro" id="IPR002123">
    <property type="entry name" value="Plipid/glycerol_acylTrfase"/>
</dbReference>
<feature type="transmembrane region" description="Helical" evidence="1">
    <location>
        <begin position="353"/>
        <end position="377"/>
    </location>
</feature>
<keyword evidence="4" id="KW-1185">Reference proteome</keyword>
<gene>
    <name evidence="3" type="ORF">SAMN05216283_102182</name>
</gene>
<dbReference type="PANTHER" id="PTHR31605:SF0">
    <property type="entry name" value="GLYCEROL-3-PHOSPHATE O-ACYLTRANSFERASE 1"/>
    <property type="match status" value="1"/>
</dbReference>
<dbReference type="STRING" id="655355.SAMN05216283_102182"/>
<dbReference type="GO" id="GO:0004366">
    <property type="term" value="F:glycerol-3-phosphate O-acyltransferase activity"/>
    <property type="evidence" value="ECO:0007669"/>
    <property type="project" value="TreeGrafter"/>
</dbReference>
<accession>A0A1I2EPX1</accession>
<dbReference type="GO" id="GO:0016287">
    <property type="term" value="F:glycerone-phosphate O-acyltransferase activity"/>
    <property type="evidence" value="ECO:0007669"/>
    <property type="project" value="TreeGrafter"/>
</dbReference>
<dbReference type="Proteomes" id="UP000198964">
    <property type="component" value="Unassembled WGS sequence"/>
</dbReference>
<feature type="transmembrane region" description="Helical" evidence="1">
    <location>
        <begin position="310"/>
        <end position="332"/>
    </location>
</feature>
<dbReference type="AlphaFoldDB" id="A0A1I2EPX1"/>
<dbReference type="InterPro" id="IPR052744">
    <property type="entry name" value="GPAT/DAPAT"/>
</dbReference>